<dbReference type="GO" id="GO:0031931">
    <property type="term" value="C:TORC1 complex"/>
    <property type="evidence" value="ECO:0007669"/>
    <property type="project" value="TreeGrafter"/>
</dbReference>
<dbReference type="InterPro" id="IPR031559">
    <property type="entry name" value="SMG1"/>
</dbReference>
<name>A0A0N4U5X5_DRAME</name>
<dbReference type="PROSITE" id="PS51189">
    <property type="entry name" value="FAT"/>
    <property type="match status" value="1"/>
</dbReference>
<dbReference type="InterPro" id="IPR014009">
    <property type="entry name" value="PIK_FAT"/>
</dbReference>
<dbReference type="PANTHER" id="PTHR11139">
    <property type="entry name" value="ATAXIA TELANGIECTASIA MUTATED ATM -RELATED"/>
    <property type="match status" value="1"/>
</dbReference>
<dbReference type="GO" id="GO:0005737">
    <property type="term" value="C:cytoplasm"/>
    <property type="evidence" value="ECO:0007669"/>
    <property type="project" value="TreeGrafter"/>
</dbReference>
<accession>A0A0N4U5X5</accession>
<proteinExistence type="predicted"/>
<dbReference type="AlphaFoldDB" id="A0A0N4U5X5"/>
<dbReference type="WBParaSite" id="DME_0000228201-mRNA-1">
    <property type="protein sequence ID" value="DME_0000228201-mRNA-1"/>
    <property type="gene ID" value="DME_0000228201"/>
</dbReference>
<dbReference type="GO" id="GO:0031932">
    <property type="term" value="C:TORC2 complex"/>
    <property type="evidence" value="ECO:0007669"/>
    <property type="project" value="TreeGrafter"/>
</dbReference>
<dbReference type="GO" id="GO:0005634">
    <property type="term" value="C:nucleus"/>
    <property type="evidence" value="ECO:0007669"/>
    <property type="project" value="TreeGrafter"/>
</dbReference>
<dbReference type="SMART" id="SM00146">
    <property type="entry name" value="PI3Kc"/>
    <property type="match status" value="1"/>
</dbReference>
<dbReference type="InterPro" id="IPR036940">
    <property type="entry name" value="PI3/4_kinase_cat_sf"/>
</dbReference>
<evidence type="ECO:0000313" key="3">
    <source>
        <dbReference type="Proteomes" id="UP000038040"/>
    </source>
</evidence>
<dbReference type="Pfam" id="PF15785">
    <property type="entry name" value="SMG1"/>
    <property type="match status" value="1"/>
</dbReference>
<dbReference type="GO" id="GO:0004674">
    <property type="term" value="F:protein serine/threonine kinase activity"/>
    <property type="evidence" value="ECO:0007669"/>
    <property type="project" value="InterPro"/>
</dbReference>
<dbReference type="InterPro" id="IPR000403">
    <property type="entry name" value="PI3/4_kinase_cat_dom"/>
</dbReference>
<dbReference type="SUPFAM" id="SSF56112">
    <property type="entry name" value="Protein kinase-like (PK-like)"/>
    <property type="match status" value="1"/>
</dbReference>
<dbReference type="InterPro" id="IPR050517">
    <property type="entry name" value="DDR_Repair_Kinase"/>
</dbReference>
<dbReference type="PANTHER" id="PTHR11139:SF119">
    <property type="entry name" value="SERINE_THREONINE-PROTEIN KINASE SMG1"/>
    <property type="match status" value="1"/>
</dbReference>
<protein>
    <submittedName>
        <fullName evidence="4">Non-specific serine/threonine protein kinase</fullName>
    </submittedName>
</protein>
<dbReference type="Gene3D" id="1.10.1070.11">
    <property type="entry name" value="Phosphatidylinositol 3-/4-kinase, catalytic domain"/>
    <property type="match status" value="1"/>
</dbReference>
<dbReference type="Pfam" id="PF00454">
    <property type="entry name" value="PI3_PI4_kinase"/>
    <property type="match status" value="1"/>
</dbReference>
<dbReference type="GO" id="GO:0000184">
    <property type="term" value="P:nuclear-transcribed mRNA catabolic process, nonsense-mediated decay"/>
    <property type="evidence" value="ECO:0007669"/>
    <property type="project" value="InterPro"/>
</dbReference>
<dbReference type="GO" id="GO:0016242">
    <property type="term" value="P:negative regulation of macroautophagy"/>
    <property type="evidence" value="ECO:0007669"/>
    <property type="project" value="TreeGrafter"/>
</dbReference>
<evidence type="ECO:0000259" key="1">
    <source>
        <dbReference type="PROSITE" id="PS50290"/>
    </source>
</evidence>
<reference evidence="4" key="1">
    <citation type="submission" date="2016-04" db="UniProtKB">
        <authorList>
            <consortium name="WormBaseParasite"/>
        </authorList>
    </citation>
    <scope>IDENTIFICATION</scope>
</reference>
<dbReference type="GO" id="GO:0031929">
    <property type="term" value="P:TOR signaling"/>
    <property type="evidence" value="ECO:0007669"/>
    <property type="project" value="TreeGrafter"/>
</dbReference>
<dbReference type="PROSITE" id="PS50290">
    <property type="entry name" value="PI3_4_KINASE_3"/>
    <property type="match status" value="1"/>
</dbReference>
<sequence length="803" mass="92327">LSDITYNMIEFPQLKILNAHFTGEHFKIITDFLLKGIAPSEFWFVNAIEKLYINAVGNENSKLDYATMWRWALAQTAQFCIDNRMKTPLGKALQTYIAFERFHDHEAGDIKPEDDILTTAEQWFRVRVLLETLEILEKLMSYARDGSTFAISTISQVSQQFFITNQTSCSSWLSRIYLPMMAVACMNGNYAQVIRLGTFTLRIAERYQSNNDNSKGGITYNTFQKNVGNVISMLRILDLLVRYSEPLSPLINSEMQRTNELVWKEILPQLFARLNHPLITVRNTICTLLERIAIISPHSLCYPAVVGVTEPVEINDDNDEDFNDEQNSFQKNYPTLVANISVFIKEFQRINMLSEERWIFVLSNLDHEINKRVAQIELESTRTFANPHLTNVENAIYIYIYIYIVYVLNQILQIFYVIEDLYERSCGKNYLTADEQQFRDTYGDQIAAALESYEINKSELSKAWLPFKQLLYNFTQGSSKRPSSILQIGDLSPCLSSLFHTKIPLPGQESVDFCDLIFIESINKQVFVLPTKTRPKKLSFIGSDGKEYSFLFKGQEDLHLDERIMQFLCICNLIMTEKRIESPPYSAITYSVTPLGSRSGLIQWVDGATPLFHLYRKWQQRQLNQVGVERPSELFFNRLKIAFKSNVRFFLEFWLRAGSADTWYHVTERFARSAAVMSIIGSILGLGDRHLDNILVNLDSGQLMHIDYNICFDKGRILRVPETVPFRLTGNIVHALGPTQIEVLGTFRLSCEHVLTKLRVNKEVLLRAMDAFIYQPLIDWSCTHDSTFSNTAVGTAVTLAVYG</sequence>
<dbReference type="InterPro" id="IPR011009">
    <property type="entry name" value="Kinase-like_dom_sf"/>
</dbReference>
<organism evidence="3 4">
    <name type="scientific">Dracunculus medinensis</name>
    <name type="common">Guinea worm</name>
    <dbReference type="NCBI Taxonomy" id="318479"/>
    <lineage>
        <taxon>Eukaryota</taxon>
        <taxon>Metazoa</taxon>
        <taxon>Ecdysozoa</taxon>
        <taxon>Nematoda</taxon>
        <taxon>Chromadorea</taxon>
        <taxon>Rhabditida</taxon>
        <taxon>Spirurina</taxon>
        <taxon>Dracunculoidea</taxon>
        <taxon>Dracunculidae</taxon>
        <taxon>Dracunculus</taxon>
    </lineage>
</organism>
<dbReference type="Gene3D" id="3.30.1010.10">
    <property type="entry name" value="Phosphatidylinositol 3-kinase Catalytic Subunit, Chain A, domain 4"/>
    <property type="match status" value="1"/>
</dbReference>
<dbReference type="Proteomes" id="UP000038040">
    <property type="component" value="Unplaced"/>
</dbReference>
<feature type="domain" description="FAT" evidence="2">
    <location>
        <begin position="1"/>
        <end position="310"/>
    </location>
</feature>
<feature type="domain" description="PI3K/PI4K catalytic" evidence="1">
    <location>
        <begin position="522"/>
        <end position="803"/>
    </location>
</feature>
<evidence type="ECO:0000313" key="4">
    <source>
        <dbReference type="WBParaSite" id="DME_0000228201-mRNA-1"/>
    </source>
</evidence>
<evidence type="ECO:0000259" key="2">
    <source>
        <dbReference type="PROSITE" id="PS51189"/>
    </source>
</evidence>